<organism evidence="1 2">
    <name type="scientific">Intoshia linei</name>
    <dbReference type="NCBI Taxonomy" id="1819745"/>
    <lineage>
        <taxon>Eukaryota</taxon>
        <taxon>Metazoa</taxon>
        <taxon>Spiralia</taxon>
        <taxon>Lophotrochozoa</taxon>
        <taxon>Mesozoa</taxon>
        <taxon>Orthonectida</taxon>
        <taxon>Rhopaluridae</taxon>
        <taxon>Intoshia</taxon>
    </lineage>
</organism>
<proteinExistence type="predicted"/>
<keyword evidence="2" id="KW-1185">Reference proteome</keyword>
<dbReference type="OrthoDB" id="10062329at2759"/>
<sequence length="108" mass="12846">MNYNLLDDMKASGVFERTKDIESTLSFCLLSTKKICPMCGREMFFPKKACIDEFEWRCSVPCKKILSIRNGSFFEKSFIFLKFVWRRRFCENTAFRSIIEHMALVYPK</sequence>
<protein>
    <submittedName>
        <fullName evidence="1">Uncharacterized protein</fullName>
    </submittedName>
</protein>
<evidence type="ECO:0000313" key="2">
    <source>
        <dbReference type="Proteomes" id="UP000078046"/>
    </source>
</evidence>
<comment type="caution">
    <text evidence="1">The sequence shown here is derived from an EMBL/GenBank/DDBJ whole genome shotgun (WGS) entry which is preliminary data.</text>
</comment>
<gene>
    <name evidence="1" type="ORF">A3Q56_07492</name>
</gene>
<reference evidence="1 2" key="1">
    <citation type="submission" date="2016-04" db="EMBL/GenBank/DDBJ databases">
        <title>The genome of Intoshia linei affirms orthonectids as highly simplified spiralians.</title>
        <authorList>
            <person name="Mikhailov K.V."/>
            <person name="Slusarev G.S."/>
            <person name="Nikitin M.A."/>
            <person name="Logacheva M.D."/>
            <person name="Penin A."/>
            <person name="Aleoshin V."/>
            <person name="Panchin Y.V."/>
        </authorList>
    </citation>
    <scope>NUCLEOTIDE SEQUENCE [LARGE SCALE GENOMIC DNA]</scope>
    <source>
        <strain evidence="1">Intl2013</strain>
        <tissue evidence="1">Whole animal</tissue>
    </source>
</reference>
<dbReference type="Proteomes" id="UP000078046">
    <property type="component" value="Unassembled WGS sequence"/>
</dbReference>
<accession>A0A177ASH8</accession>
<evidence type="ECO:0000313" key="1">
    <source>
        <dbReference type="EMBL" id="OAF64780.1"/>
    </source>
</evidence>
<dbReference type="AlphaFoldDB" id="A0A177ASH8"/>
<dbReference type="EMBL" id="LWCA01001621">
    <property type="protein sequence ID" value="OAF64780.1"/>
    <property type="molecule type" value="Genomic_DNA"/>
</dbReference>
<name>A0A177ASH8_9BILA</name>